<accession>A0A3L8DYR9</accession>
<comment type="caution">
    <text evidence="1">The sequence shown here is derived from an EMBL/GenBank/DDBJ whole genome shotgun (WGS) entry which is preliminary data.</text>
</comment>
<evidence type="ECO:0000313" key="1">
    <source>
        <dbReference type="EMBL" id="RLU25601.1"/>
    </source>
</evidence>
<reference evidence="1" key="1">
    <citation type="journal article" date="2018" name="Genome Res.">
        <title>The genomic architecture and molecular evolution of ant odorant receptors.</title>
        <authorList>
            <person name="McKenzie S.K."/>
            <person name="Kronauer D.J.C."/>
        </authorList>
    </citation>
    <scope>NUCLEOTIDE SEQUENCE [LARGE SCALE GENOMIC DNA]</scope>
    <source>
        <strain evidence="1">Clonal line C1</strain>
    </source>
</reference>
<name>A0A3L8DYR9_OOCBI</name>
<gene>
    <name evidence="1" type="ORF">DMN91_001758</name>
</gene>
<dbReference type="Gene3D" id="1.25.10.10">
    <property type="entry name" value="Leucine-rich Repeat Variant"/>
    <property type="match status" value="1"/>
</dbReference>
<dbReference type="OrthoDB" id="8068875at2759"/>
<reference evidence="1" key="2">
    <citation type="submission" date="2018-07" db="EMBL/GenBank/DDBJ databases">
        <authorList>
            <person name="Mckenzie S.K."/>
            <person name="Kronauer D.J.C."/>
        </authorList>
    </citation>
    <scope>NUCLEOTIDE SEQUENCE</scope>
    <source>
        <strain evidence="1">Clonal line C1</strain>
    </source>
</reference>
<dbReference type="EMBL" id="QOIP01000002">
    <property type="protein sequence ID" value="RLU25601.1"/>
    <property type="molecule type" value="Genomic_DNA"/>
</dbReference>
<dbReference type="InterPro" id="IPR011989">
    <property type="entry name" value="ARM-like"/>
</dbReference>
<protein>
    <submittedName>
        <fullName evidence="1">Uncharacterized protein</fullName>
    </submittedName>
</protein>
<dbReference type="Proteomes" id="UP000279307">
    <property type="component" value="Chromosome 2"/>
</dbReference>
<sequence length="225" mass="25104">MLCRKTRSLLHAGLLEELVELLELPHSHLDKIRTAALHTLTSIIHLDYYPYFPKKPVSRLNMIIDVTGASSYHGFLPVLVRSVRTCITTLTSPQPFCLQLATALFNFLYHLASYEAGEEALVSCGMMESLLKVINWPESELEHITLATTAVRVINLITNIDLQGFQTHDGLASFINRLNMEVNVCRKEQTFEIESMLSGHAADLAREIGGQGGGILDVATWTRNL</sequence>
<dbReference type="AlphaFoldDB" id="A0A3L8DYR9"/>
<organism evidence="1">
    <name type="scientific">Ooceraea biroi</name>
    <name type="common">Clonal raider ant</name>
    <name type="synonym">Cerapachys biroi</name>
    <dbReference type="NCBI Taxonomy" id="2015173"/>
    <lineage>
        <taxon>Eukaryota</taxon>
        <taxon>Metazoa</taxon>
        <taxon>Ecdysozoa</taxon>
        <taxon>Arthropoda</taxon>
        <taxon>Hexapoda</taxon>
        <taxon>Insecta</taxon>
        <taxon>Pterygota</taxon>
        <taxon>Neoptera</taxon>
        <taxon>Endopterygota</taxon>
        <taxon>Hymenoptera</taxon>
        <taxon>Apocrita</taxon>
        <taxon>Aculeata</taxon>
        <taxon>Formicoidea</taxon>
        <taxon>Formicidae</taxon>
        <taxon>Dorylinae</taxon>
        <taxon>Ooceraea</taxon>
    </lineage>
</organism>
<proteinExistence type="predicted"/>